<feature type="transmembrane region" description="Helical" evidence="7">
    <location>
        <begin position="359"/>
        <end position="377"/>
    </location>
</feature>
<feature type="transmembrane region" description="Helical" evidence="7">
    <location>
        <begin position="54"/>
        <end position="74"/>
    </location>
</feature>
<evidence type="ECO:0000256" key="6">
    <source>
        <dbReference type="SAM" id="MobiDB-lite"/>
    </source>
</evidence>
<dbReference type="Pfam" id="PF07690">
    <property type="entry name" value="MFS_1"/>
    <property type="match status" value="1"/>
</dbReference>
<feature type="transmembrane region" description="Helical" evidence="7">
    <location>
        <begin position="186"/>
        <end position="205"/>
    </location>
</feature>
<feature type="transmembrane region" description="Helical" evidence="7">
    <location>
        <begin position="324"/>
        <end position="347"/>
    </location>
</feature>
<dbReference type="InterPro" id="IPR036259">
    <property type="entry name" value="MFS_trans_sf"/>
</dbReference>
<feature type="domain" description="Major facilitator superfamily (MFS) profile" evidence="8">
    <location>
        <begin position="56"/>
        <end position="474"/>
    </location>
</feature>
<evidence type="ECO:0000256" key="2">
    <source>
        <dbReference type="ARBA" id="ARBA00022448"/>
    </source>
</evidence>
<comment type="caution">
    <text evidence="9">The sequence shown here is derived from an EMBL/GenBank/DDBJ whole genome shotgun (WGS) entry which is preliminary data.</text>
</comment>
<dbReference type="Gene3D" id="1.20.1250.20">
    <property type="entry name" value="MFS general substrate transporter like domains"/>
    <property type="match status" value="2"/>
</dbReference>
<dbReference type="Proteomes" id="UP001362999">
    <property type="component" value="Unassembled WGS sequence"/>
</dbReference>
<keyword evidence="2" id="KW-0813">Transport</keyword>
<proteinExistence type="predicted"/>
<dbReference type="FunFam" id="1.20.1250.20:FF:000013">
    <property type="entry name" value="MFS general substrate transporter"/>
    <property type="match status" value="1"/>
</dbReference>
<evidence type="ECO:0000313" key="9">
    <source>
        <dbReference type="EMBL" id="KAK6996542.1"/>
    </source>
</evidence>
<feature type="transmembrane region" description="Helical" evidence="7">
    <location>
        <begin position="124"/>
        <end position="146"/>
    </location>
</feature>
<dbReference type="PANTHER" id="PTHR43791">
    <property type="entry name" value="PERMEASE-RELATED"/>
    <property type="match status" value="1"/>
</dbReference>
<dbReference type="AlphaFoldDB" id="A0AAV9ZZE1"/>
<dbReference type="SUPFAM" id="SSF103473">
    <property type="entry name" value="MFS general substrate transporter"/>
    <property type="match status" value="1"/>
</dbReference>
<feature type="transmembrane region" description="Helical" evidence="7">
    <location>
        <begin position="217"/>
        <end position="239"/>
    </location>
</feature>
<feature type="transmembrane region" description="Helical" evidence="7">
    <location>
        <begin position="383"/>
        <end position="403"/>
    </location>
</feature>
<feature type="transmembrane region" description="Helical" evidence="7">
    <location>
        <begin position="447"/>
        <end position="467"/>
    </location>
</feature>
<keyword evidence="10" id="KW-1185">Reference proteome</keyword>
<feature type="transmembrane region" description="Helical" evidence="7">
    <location>
        <begin position="152"/>
        <end position="174"/>
    </location>
</feature>
<protein>
    <submittedName>
        <fullName evidence="9">Major facilitator superfamily domain-containing protein</fullName>
    </submittedName>
</protein>
<dbReference type="InterPro" id="IPR020846">
    <property type="entry name" value="MFS_dom"/>
</dbReference>
<evidence type="ECO:0000256" key="7">
    <source>
        <dbReference type="SAM" id="Phobius"/>
    </source>
</evidence>
<evidence type="ECO:0000256" key="4">
    <source>
        <dbReference type="ARBA" id="ARBA00022989"/>
    </source>
</evidence>
<dbReference type="FunFam" id="1.20.1250.20:FF:000511">
    <property type="entry name" value="MFS general substrate transporter"/>
    <property type="match status" value="1"/>
</dbReference>
<name>A0AAV9ZZE1_9AGAR</name>
<gene>
    <name evidence="9" type="ORF">R3P38DRAFT_1965889</name>
</gene>
<keyword evidence="5 7" id="KW-0472">Membrane</keyword>
<organism evidence="9 10">
    <name type="scientific">Favolaschia claudopus</name>
    <dbReference type="NCBI Taxonomy" id="2862362"/>
    <lineage>
        <taxon>Eukaryota</taxon>
        <taxon>Fungi</taxon>
        <taxon>Dikarya</taxon>
        <taxon>Basidiomycota</taxon>
        <taxon>Agaricomycotina</taxon>
        <taxon>Agaricomycetes</taxon>
        <taxon>Agaricomycetidae</taxon>
        <taxon>Agaricales</taxon>
        <taxon>Marasmiineae</taxon>
        <taxon>Mycenaceae</taxon>
        <taxon>Favolaschia</taxon>
    </lineage>
</organism>
<dbReference type="PANTHER" id="PTHR43791:SF47">
    <property type="entry name" value="MAJOR FACILITATOR SUPERFAMILY (MFS) PROFILE DOMAIN-CONTAINING PROTEIN-RELATED"/>
    <property type="match status" value="1"/>
</dbReference>
<reference evidence="9 10" key="1">
    <citation type="journal article" date="2024" name="J Genomics">
        <title>Draft genome sequencing and assembly of Favolaschia claudopus CIRM-BRFM 2984 isolated from oak limbs.</title>
        <authorList>
            <person name="Navarro D."/>
            <person name="Drula E."/>
            <person name="Chaduli D."/>
            <person name="Cazenave R."/>
            <person name="Ahrendt S."/>
            <person name="Wang J."/>
            <person name="Lipzen A."/>
            <person name="Daum C."/>
            <person name="Barry K."/>
            <person name="Grigoriev I.V."/>
            <person name="Favel A."/>
            <person name="Rosso M.N."/>
            <person name="Martin F."/>
        </authorList>
    </citation>
    <scope>NUCLEOTIDE SEQUENCE [LARGE SCALE GENOMIC DNA]</scope>
    <source>
        <strain evidence="9 10">CIRM-BRFM 2984</strain>
    </source>
</reference>
<comment type="subcellular location">
    <subcellularLocation>
        <location evidence="1">Membrane</location>
        <topology evidence="1">Multi-pass membrane protein</topology>
    </subcellularLocation>
</comment>
<feature type="compositionally biased region" description="Basic and acidic residues" evidence="6">
    <location>
        <begin position="13"/>
        <end position="29"/>
    </location>
</feature>
<dbReference type="PROSITE" id="PS50850">
    <property type="entry name" value="MFS"/>
    <property type="match status" value="1"/>
</dbReference>
<feature type="transmembrane region" description="Helical" evidence="7">
    <location>
        <begin position="94"/>
        <end position="112"/>
    </location>
</feature>
<dbReference type="InterPro" id="IPR011701">
    <property type="entry name" value="MFS"/>
</dbReference>
<feature type="transmembrane region" description="Helical" evidence="7">
    <location>
        <begin position="415"/>
        <end position="435"/>
    </location>
</feature>
<keyword evidence="3 7" id="KW-0812">Transmembrane</keyword>
<evidence type="ECO:0000259" key="8">
    <source>
        <dbReference type="PROSITE" id="PS50850"/>
    </source>
</evidence>
<evidence type="ECO:0000256" key="3">
    <source>
        <dbReference type="ARBA" id="ARBA00022692"/>
    </source>
</evidence>
<feature type="transmembrane region" description="Helical" evidence="7">
    <location>
        <begin position="291"/>
        <end position="312"/>
    </location>
</feature>
<accession>A0AAV9ZZE1</accession>
<dbReference type="GO" id="GO:0022857">
    <property type="term" value="F:transmembrane transporter activity"/>
    <property type="evidence" value="ECO:0007669"/>
    <property type="project" value="InterPro"/>
</dbReference>
<evidence type="ECO:0000256" key="1">
    <source>
        <dbReference type="ARBA" id="ARBA00004141"/>
    </source>
</evidence>
<evidence type="ECO:0000256" key="5">
    <source>
        <dbReference type="ARBA" id="ARBA00023136"/>
    </source>
</evidence>
<feature type="region of interest" description="Disordered" evidence="6">
    <location>
        <begin position="1"/>
        <end position="30"/>
    </location>
</feature>
<keyword evidence="4 7" id="KW-1133">Transmembrane helix</keyword>
<sequence>MGEQSTAYDSGSDMEKGSDIDQSELKHGSDYATDPRITAFTDTEQKKIYRRVDLRLVVTLGCMYMISLLDRTNLGAASVAGMQRDLGMNAKNNGYTIVSLVFFFTYALFQPLATVSIRRYGPRIFLTVIIFCWGLVMLGFGFVHSWQSMAGLRVILGIFEAGFYPGCVYLLSTWYPRYELQKRNALFYLIGSTASAFGGILAYGLMQLDGKGGLEGWRWIFTIEGTLTCLLALVAYLLIVDFPEHSPKSWRFLSQKEADFVVARIQYDRNDVETVPFHLASYLRNGLDSKVWAFAWLYMLTTTNTYAIAYFLPIILQGGLHFSVAKAQCLVAPPYVASALVMVVQAYYSDKWRLRGPVVVFNCAMGILGLGLLGYMTNNGVRYFGVFLATAACNANCPALLTYQSNNIRGQWKRAFTSATLIGGGAIGGIIGTTVFRAADAPGYRPGILACLIANAIMILIVAWLSWKFHRANKRVDAGGKHIEGYPGFKYTF</sequence>
<dbReference type="GO" id="GO:0016020">
    <property type="term" value="C:membrane"/>
    <property type="evidence" value="ECO:0007669"/>
    <property type="project" value="UniProtKB-SubCell"/>
</dbReference>
<dbReference type="EMBL" id="JAWWNJ010000097">
    <property type="protein sequence ID" value="KAK6996542.1"/>
    <property type="molecule type" value="Genomic_DNA"/>
</dbReference>
<evidence type="ECO:0000313" key="10">
    <source>
        <dbReference type="Proteomes" id="UP001362999"/>
    </source>
</evidence>